<protein>
    <submittedName>
        <fullName evidence="1">Uncharacterized protein</fullName>
    </submittedName>
</protein>
<dbReference type="Proteomes" id="UP000784294">
    <property type="component" value="Unassembled WGS sequence"/>
</dbReference>
<keyword evidence="2" id="KW-1185">Reference proteome</keyword>
<organism evidence="1 2">
    <name type="scientific">Protopolystoma xenopodis</name>
    <dbReference type="NCBI Taxonomy" id="117903"/>
    <lineage>
        <taxon>Eukaryota</taxon>
        <taxon>Metazoa</taxon>
        <taxon>Spiralia</taxon>
        <taxon>Lophotrochozoa</taxon>
        <taxon>Platyhelminthes</taxon>
        <taxon>Monogenea</taxon>
        <taxon>Polyopisthocotylea</taxon>
        <taxon>Polystomatidea</taxon>
        <taxon>Polystomatidae</taxon>
        <taxon>Protopolystoma</taxon>
    </lineage>
</organism>
<gene>
    <name evidence="1" type="ORF">PXEA_LOCUS3503</name>
</gene>
<dbReference type="AlphaFoldDB" id="A0A448WET4"/>
<comment type="caution">
    <text evidence="1">The sequence shown here is derived from an EMBL/GenBank/DDBJ whole genome shotgun (WGS) entry which is preliminary data.</text>
</comment>
<sequence>MLFCRALDVRTASFECLFVSSHGDHEPQFYRLKRLAFASTTSHLLHAPSASGSSSVRARLGKIAGCKAPILGRFRLRSQSAWPSRITASGSPDQLHFQFNFSFVLASPRLASLCRAHPLTRAHADPTRHCICAGYPSHRASPFVGRPYVRKFLSIGATSSHELPEANLRRSPRLHFARQKAASDRSSVWVSAPNGTCFRMPSGLFSR</sequence>
<dbReference type="EMBL" id="CAAALY010007929">
    <property type="protein sequence ID" value="VEL10063.1"/>
    <property type="molecule type" value="Genomic_DNA"/>
</dbReference>
<accession>A0A448WET4</accession>
<reference evidence="1" key="1">
    <citation type="submission" date="2018-11" db="EMBL/GenBank/DDBJ databases">
        <authorList>
            <consortium name="Pathogen Informatics"/>
        </authorList>
    </citation>
    <scope>NUCLEOTIDE SEQUENCE</scope>
</reference>
<evidence type="ECO:0000313" key="2">
    <source>
        <dbReference type="Proteomes" id="UP000784294"/>
    </source>
</evidence>
<proteinExistence type="predicted"/>
<name>A0A448WET4_9PLAT</name>
<evidence type="ECO:0000313" key="1">
    <source>
        <dbReference type="EMBL" id="VEL10063.1"/>
    </source>
</evidence>